<comment type="caution">
    <text evidence="1">The sequence shown here is derived from an EMBL/GenBank/DDBJ whole genome shotgun (WGS) entry which is preliminary data.</text>
</comment>
<reference evidence="1" key="1">
    <citation type="submission" date="2021-05" db="EMBL/GenBank/DDBJ databases">
        <authorList>
            <person name="Pan Q."/>
            <person name="Jouanno E."/>
            <person name="Zahm M."/>
            <person name="Klopp C."/>
            <person name="Cabau C."/>
            <person name="Louis A."/>
            <person name="Berthelot C."/>
            <person name="Parey E."/>
            <person name="Roest Crollius H."/>
            <person name="Montfort J."/>
            <person name="Robinson-Rechavi M."/>
            <person name="Bouchez O."/>
            <person name="Lampietro C."/>
            <person name="Lopez Roques C."/>
            <person name="Donnadieu C."/>
            <person name="Postlethwait J."/>
            <person name="Bobe J."/>
            <person name="Dillon D."/>
            <person name="Chandos A."/>
            <person name="von Hippel F."/>
            <person name="Guiguen Y."/>
        </authorList>
    </citation>
    <scope>NUCLEOTIDE SEQUENCE</scope>
    <source>
        <strain evidence="1">YG-Jan2019</strain>
    </source>
</reference>
<evidence type="ECO:0000313" key="2">
    <source>
        <dbReference type="Proteomes" id="UP001157502"/>
    </source>
</evidence>
<sequence length="103" mass="11671">MRWRAPGGGKGLVQYHQQHTNTQQPSGVRRDQVQPEPDIVVLGLTVRDLQIAGRRKSRTWQLARSCSVSAVMGEPRRVERQVLSALKSPHIWRPLEISQVLAE</sequence>
<organism evidence="1 2">
    <name type="scientific">Dallia pectoralis</name>
    <name type="common">Alaska blackfish</name>
    <dbReference type="NCBI Taxonomy" id="75939"/>
    <lineage>
        <taxon>Eukaryota</taxon>
        <taxon>Metazoa</taxon>
        <taxon>Chordata</taxon>
        <taxon>Craniata</taxon>
        <taxon>Vertebrata</taxon>
        <taxon>Euteleostomi</taxon>
        <taxon>Actinopterygii</taxon>
        <taxon>Neopterygii</taxon>
        <taxon>Teleostei</taxon>
        <taxon>Protacanthopterygii</taxon>
        <taxon>Esociformes</taxon>
        <taxon>Umbridae</taxon>
        <taxon>Dallia</taxon>
    </lineage>
</organism>
<dbReference type="EMBL" id="CM055759">
    <property type="protein sequence ID" value="KAJ7987623.1"/>
    <property type="molecule type" value="Genomic_DNA"/>
</dbReference>
<keyword evidence="2" id="KW-1185">Reference proteome</keyword>
<accession>A0ACC2F897</accession>
<gene>
    <name evidence="1" type="ORF">DPEC_G00328390</name>
</gene>
<dbReference type="Proteomes" id="UP001157502">
    <property type="component" value="Chromosome 32"/>
</dbReference>
<evidence type="ECO:0000313" key="1">
    <source>
        <dbReference type="EMBL" id="KAJ7987623.1"/>
    </source>
</evidence>
<protein>
    <submittedName>
        <fullName evidence="1">Uncharacterized protein</fullName>
    </submittedName>
</protein>
<name>A0ACC2F897_DALPE</name>
<proteinExistence type="predicted"/>